<proteinExistence type="predicted"/>
<dbReference type="EMBL" id="MNCJ02000331">
    <property type="protein sequence ID" value="KAF5759187.1"/>
    <property type="molecule type" value="Genomic_DNA"/>
</dbReference>
<organism evidence="1 2">
    <name type="scientific">Helianthus annuus</name>
    <name type="common">Common sunflower</name>
    <dbReference type="NCBI Taxonomy" id="4232"/>
    <lineage>
        <taxon>Eukaryota</taxon>
        <taxon>Viridiplantae</taxon>
        <taxon>Streptophyta</taxon>
        <taxon>Embryophyta</taxon>
        <taxon>Tracheophyta</taxon>
        <taxon>Spermatophyta</taxon>
        <taxon>Magnoliopsida</taxon>
        <taxon>eudicotyledons</taxon>
        <taxon>Gunneridae</taxon>
        <taxon>Pentapetalae</taxon>
        <taxon>asterids</taxon>
        <taxon>campanulids</taxon>
        <taxon>Asterales</taxon>
        <taxon>Asteraceae</taxon>
        <taxon>Asteroideae</taxon>
        <taxon>Heliantheae alliance</taxon>
        <taxon>Heliantheae</taxon>
        <taxon>Helianthus</taxon>
    </lineage>
</organism>
<reference evidence="1" key="2">
    <citation type="submission" date="2020-06" db="EMBL/GenBank/DDBJ databases">
        <title>Helianthus annuus Genome sequencing and assembly Release 2.</title>
        <authorList>
            <person name="Gouzy J."/>
            <person name="Langlade N."/>
            <person name="Munos S."/>
        </authorList>
    </citation>
    <scope>NUCLEOTIDE SEQUENCE</scope>
    <source>
        <tissue evidence="1">Leaves</tissue>
    </source>
</reference>
<evidence type="ECO:0000313" key="2">
    <source>
        <dbReference type="Proteomes" id="UP000215914"/>
    </source>
</evidence>
<protein>
    <submittedName>
        <fullName evidence="1">Uncharacterized protein</fullName>
    </submittedName>
</protein>
<sequence>MQSVKTLLKLAPILQTPNESDRNTTVSANTKKTGDEIHKQLTDDERNTQLVRTCLKMLREKNEKRMAELGDAYKSPYCNRITNLYEPLLDRDQTIICYLLAPVEDIGTLIFKSESGVETLKIIFESFHPSQYIASSGVDAFVDVLNFEEKKRDKKSSPYRLFLPSTIFQDEMFGPKYTDNDRLKVFAPIVDNILVKKVDTLDLICTTI</sequence>
<dbReference type="Gramene" id="mRNA:HanXRQr2_Chr16g0738281">
    <property type="protein sequence ID" value="mRNA:HanXRQr2_Chr16g0738281"/>
    <property type="gene ID" value="HanXRQr2_Chr16g0738281"/>
</dbReference>
<evidence type="ECO:0000313" key="1">
    <source>
        <dbReference type="EMBL" id="KAF5759187.1"/>
    </source>
</evidence>
<dbReference type="Proteomes" id="UP000215914">
    <property type="component" value="Unassembled WGS sequence"/>
</dbReference>
<dbReference type="AlphaFoldDB" id="A0A9K3DPB1"/>
<gene>
    <name evidence="1" type="ORF">HanXRQr2_Chr16g0738281</name>
</gene>
<accession>A0A9K3DPB1</accession>
<keyword evidence="2" id="KW-1185">Reference proteome</keyword>
<name>A0A9K3DPB1_HELAN</name>
<reference evidence="1" key="1">
    <citation type="journal article" date="2017" name="Nature">
        <title>The sunflower genome provides insights into oil metabolism, flowering and Asterid evolution.</title>
        <authorList>
            <person name="Badouin H."/>
            <person name="Gouzy J."/>
            <person name="Grassa C.J."/>
            <person name="Murat F."/>
            <person name="Staton S.E."/>
            <person name="Cottret L."/>
            <person name="Lelandais-Briere C."/>
            <person name="Owens G.L."/>
            <person name="Carrere S."/>
            <person name="Mayjonade B."/>
            <person name="Legrand L."/>
            <person name="Gill N."/>
            <person name="Kane N.C."/>
            <person name="Bowers J.E."/>
            <person name="Hubner S."/>
            <person name="Bellec A."/>
            <person name="Berard A."/>
            <person name="Berges H."/>
            <person name="Blanchet N."/>
            <person name="Boniface M.C."/>
            <person name="Brunel D."/>
            <person name="Catrice O."/>
            <person name="Chaidir N."/>
            <person name="Claudel C."/>
            <person name="Donnadieu C."/>
            <person name="Faraut T."/>
            <person name="Fievet G."/>
            <person name="Helmstetter N."/>
            <person name="King M."/>
            <person name="Knapp S.J."/>
            <person name="Lai Z."/>
            <person name="Le Paslier M.C."/>
            <person name="Lippi Y."/>
            <person name="Lorenzon L."/>
            <person name="Mandel J.R."/>
            <person name="Marage G."/>
            <person name="Marchand G."/>
            <person name="Marquand E."/>
            <person name="Bret-Mestries E."/>
            <person name="Morien E."/>
            <person name="Nambeesan S."/>
            <person name="Nguyen T."/>
            <person name="Pegot-Espagnet P."/>
            <person name="Pouilly N."/>
            <person name="Raftis F."/>
            <person name="Sallet E."/>
            <person name="Schiex T."/>
            <person name="Thomas J."/>
            <person name="Vandecasteele C."/>
            <person name="Vares D."/>
            <person name="Vear F."/>
            <person name="Vautrin S."/>
            <person name="Crespi M."/>
            <person name="Mangin B."/>
            <person name="Burke J.M."/>
            <person name="Salse J."/>
            <person name="Munos S."/>
            <person name="Vincourt P."/>
            <person name="Rieseberg L.H."/>
            <person name="Langlade N.B."/>
        </authorList>
    </citation>
    <scope>NUCLEOTIDE SEQUENCE</scope>
    <source>
        <tissue evidence="1">Leaves</tissue>
    </source>
</reference>
<comment type="caution">
    <text evidence="1">The sequence shown here is derived from an EMBL/GenBank/DDBJ whole genome shotgun (WGS) entry which is preliminary data.</text>
</comment>